<sequence>MDPFLIWSSQCRRLVSEIFPQVKIHHSLFSKKLGVWWKTLSVEEKDVFRIANEALDKHHAAEFPDYKYRPEKKQIHQNCETCSSLSQWPLSVETDACIFAPAPVIKTQPEVTNAFSMPPKSTVGTNCLQPLPILSPDLIDEVLGADTTSYSNDIRPLDMRMLLDETPHCQSFQGPATF</sequence>
<dbReference type="SUPFAM" id="SSF47095">
    <property type="entry name" value="HMG-box"/>
    <property type="match status" value="1"/>
</dbReference>
<reference evidence="4 5" key="1">
    <citation type="journal article" date="2021" name="Elife">
        <title>Chloroplast acquisition without the gene transfer in kleptoplastic sea slugs, Plakobranchus ocellatus.</title>
        <authorList>
            <person name="Maeda T."/>
            <person name="Takahashi S."/>
            <person name="Yoshida T."/>
            <person name="Shimamura S."/>
            <person name="Takaki Y."/>
            <person name="Nagai Y."/>
            <person name="Toyoda A."/>
            <person name="Suzuki Y."/>
            <person name="Arimoto A."/>
            <person name="Ishii H."/>
            <person name="Satoh N."/>
            <person name="Nishiyama T."/>
            <person name="Hasebe M."/>
            <person name="Maruyama T."/>
            <person name="Minagawa J."/>
            <person name="Obokata J."/>
            <person name="Shigenobu S."/>
        </authorList>
    </citation>
    <scope>NUCLEOTIDE SEQUENCE [LARGE SCALE GENOMIC DNA]</scope>
</reference>
<keyword evidence="5" id="KW-1185">Reference proteome</keyword>
<dbReference type="GO" id="GO:0000978">
    <property type="term" value="F:RNA polymerase II cis-regulatory region sequence-specific DNA binding"/>
    <property type="evidence" value="ECO:0007669"/>
    <property type="project" value="TreeGrafter"/>
</dbReference>
<dbReference type="GO" id="GO:0007420">
    <property type="term" value="P:brain development"/>
    <property type="evidence" value="ECO:0007669"/>
    <property type="project" value="TreeGrafter"/>
</dbReference>
<keyword evidence="2" id="KW-0539">Nucleus</keyword>
<dbReference type="GO" id="GO:0005634">
    <property type="term" value="C:nucleus"/>
    <property type="evidence" value="ECO:0007669"/>
    <property type="project" value="UniProtKB-UniRule"/>
</dbReference>
<dbReference type="Gene3D" id="1.10.30.10">
    <property type="entry name" value="High mobility group box domain"/>
    <property type="match status" value="1"/>
</dbReference>
<evidence type="ECO:0000256" key="1">
    <source>
        <dbReference type="ARBA" id="ARBA00023125"/>
    </source>
</evidence>
<dbReference type="PROSITE" id="PS50118">
    <property type="entry name" value="HMG_BOX_2"/>
    <property type="match status" value="1"/>
</dbReference>
<dbReference type="InterPro" id="IPR009071">
    <property type="entry name" value="HMG_box_dom"/>
</dbReference>
<dbReference type="GO" id="GO:0030182">
    <property type="term" value="P:neuron differentiation"/>
    <property type="evidence" value="ECO:0007669"/>
    <property type="project" value="TreeGrafter"/>
</dbReference>
<dbReference type="Proteomes" id="UP000762676">
    <property type="component" value="Unassembled WGS sequence"/>
</dbReference>
<gene>
    <name evidence="4" type="ORF">ElyMa_000531400</name>
</gene>
<dbReference type="Pfam" id="PF00505">
    <property type="entry name" value="HMG_box"/>
    <property type="match status" value="1"/>
</dbReference>
<evidence type="ECO:0000313" key="5">
    <source>
        <dbReference type="Proteomes" id="UP000762676"/>
    </source>
</evidence>
<dbReference type="GO" id="GO:0000122">
    <property type="term" value="P:negative regulation of transcription by RNA polymerase II"/>
    <property type="evidence" value="ECO:0007669"/>
    <property type="project" value="TreeGrafter"/>
</dbReference>
<proteinExistence type="predicted"/>
<dbReference type="PANTHER" id="PTHR10270:SF323">
    <property type="entry name" value="TRANSCRIPTION FACTOR SOX-14-RELATED"/>
    <property type="match status" value="1"/>
</dbReference>
<evidence type="ECO:0000256" key="2">
    <source>
        <dbReference type="PROSITE-ProRule" id="PRU00267"/>
    </source>
</evidence>
<dbReference type="AlphaFoldDB" id="A0AAV4FYK4"/>
<dbReference type="EMBL" id="BMAT01001019">
    <property type="protein sequence ID" value="GFR78344.1"/>
    <property type="molecule type" value="Genomic_DNA"/>
</dbReference>
<evidence type="ECO:0000313" key="4">
    <source>
        <dbReference type="EMBL" id="GFR78344.1"/>
    </source>
</evidence>
<protein>
    <submittedName>
        <fullName evidence="4">Transcription factor SOX-2</fullName>
    </submittedName>
</protein>
<comment type="caution">
    <text evidence="4">The sequence shown here is derived from an EMBL/GenBank/DDBJ whole genome shotgun (WGS) entry which is preliminary data.</text>
</comment>
<dbReference type="PANTHER" id="PTHR10270">
    <property type="entry name" value="SOX TRANSCRIPTION FACTOR"/>
    <property type="match status" value="1"/>
</dbReference>
<accession>A0AAV4FYK4</accession>
<dbReference type="InterPro" id="IPR050140">
    <property type="entry name" value="SRY-related_HMG-box_TF-like"/>
</dbReference>
<feature type="DNA-binding region" description="HMG box" evidence="2">
    <location>
        <begin position="1"/>
        <end position="67"/>
    </location>
</feature>
<feature type="domain" description="HMG box" evidence="3">
    <location>
        <begin position="1"/>
        <end position="67"/>
    </location>
</feature>
<keyword evidence="1 2" id="KW-0238">DNA-binding</keyword>
<dbReference type="InterPro" id="IPR036910">
    <property type="entry name" value="HMG_box_dom_sf"/>
</dbReference>
<name>A0AAV4FYK4_9GAST</name>
<organism evidence="4 5">
    <name type="scientific">Elysia marginata</name>
    <dbReference type="NCBI Taxonomy" id="1093978"/>
    <lineage>
        <taxon>Eukaryota</taxon>
        <taxon>Metazoa</taxon>
        <taxon>Spiralia</taxon>
        <taxon>Lophotrochozoa</taxon>
        <taxon>Mollusca</taxon>
        <taxon>Gastropoda</taxon>
        <taxon>Heterobranchia</taxon>
        <taxon>Euthyneura</taxon>
        <taxon>Panpulmonata</taxon>
        <taxon>Sacoglossa</taxon>
        <taxon>Placobranchoidea</taxon>
        <taxon>Plakobranchidae</taxon>
        <taxon>Elysia</taxon>
    </lineage>
</organism>
<dbReference type="GO" id="GO:0001228">
    <property type="term" value="F:DNA-binding transcription activator activity, RNA polymerase II-specific"/>
    <property type="evidence" value="ECO:0007669"/>
    <property type="project" value="TreeGrafter"/>
</dbReference>
<evidence type="ECO:0000259" key="3">
    <source>
        <dbReference type="PROSITE" id="PS50118"/>
    </source>
</evidence>